<comment type="subcellular location">
    <subcellularLocation>
        <location evidence="5">Cytoplasm</location>
    </subcellularLocation>
    <text evidence="5">Localizes to the division site, in a FtsZ-dependent manner.</text>
</comment>
<evidence type="ECO:0000256" key="5">
    <source>
        <dbReference type="HAMAP-Rule" id="MF_01197"/>
    </source>
</evidence>
<evidence type="ECO:0000256" key="2">
    <source>
        <dbReference type="ARBA" id="ARBA00023210"/>
    </source>
</evidence>
<comment type="similarity">
    <text evidence="5">Belongs to the SepF family.</text>
</comment>
<dbReference type="Proteomes" id="UP000183952">
    <property type="component" value="Unassembled WGS sequence"/>
</dbReference>
<dbReference type="PANTHER" id="PTHR35798:SF1">
    <property type="entry name" value="CELL DIVISION PROTEIN SEPF"/>
    <property type="match status" value="1"/>
</dbReference>
<keyword evidence="3 5" id="KW-0131">Cell cycle</keyword>
<dbReference type="InterPro" id="IPR023052">
    <property type="entry name" value="Cell_div_SepF"/>
</dbReference>
<evidence type="ECO:0000256" key="3">
    <source>
        <dbReference type="ARBA" id="ARBA00023306"/>
    </source>
</evidence>
<sequence length="167" mass="18996">MANKIISKVMDAFCLNDSYDDEMEENEFEESTSIEDKIADFKKEDDLKSSSRSSRKDSRVVKLPVKSNMESMDEKQKVVIVRPFEFDETAGICDNLKDNKIVVVNTNSLDSKIAQRLLDFVGGATYVLNVQIREIDKGIYMFLPSNVDVSNTLKKEIQGKGVFNFMN</sequence>
<dbReference type="HAMAP" id="MF_01197">
    <property type="entry name" value="SepF"/>
    <property type="match status" value="1"/>
</dbReference>
<keyword evidence="1 5" id="KW-0132">Cell division</keyword>
<dbReference type="EMBL" id="FRAD01000005">
    <property type="protein sequence ID" value="SHJ66942.1"/>
    <property type="molecule type" value="Genomic_DNA"/>
</dbReference>
<accession>A0A1M6L6Y5</accession>
<gene>
    <name evidence="5" type="primary">sepF</name>
    <name evidence="6" type="ORF">SAMN02745248_00647</name>
</gene>
<name>A0A1M6L6Y5_9CLOT</name>
<dbReference type="AlphaFoldDB" id="A0A1M6L6Y5"/>
<proteinExistence type="inferred from homology"/>
<evidence type="ECO:0000313" key="6">
    <source>
        <dbReference type="EMBL" id="SHJ66942.1"/>
    </source>
</evidence>
<keyword evidence="2 5" id="KW-0717">Septation</keyword>
<keyword evidence="5" id="KW-0963">Cytoplasm</keyword>
<protein>
    <recommendedName>
        <fullName evidence="5">Cell division protein SepF</fullName>
    </recommendedName>
</protein>
<dbReference type="RefSeq" id="WP_072902280.1">
    <property type="nucleotide sequence ID" value="NZ_FRAD01000005.1"/>
</dbReference>
<evidence type="ECO:0000256" key="4">
    <source>
        <dbReference type="ARBA" id="ARBA00044936"/>
    </source>
</evidence>
<dbReference type="PANTHER" id="PTHR35798">
    <property type="entry name" value="CELL DIVISION PROTEIN SEPF"/>
    <property type="match status" value="1"/>
</dbReference>
<reference evidence="6 7" key="1">
    <citation type="submission" date="2016-11" db="EMBL/GenBank/DDBJ databases">
        <authorList>
            <person name="Jaros S."/>
            <person name="Januszkiewicz K."/>
            <person name="Wedrychowicz H."/>
        </authorList>
    </citation>
    <scope>NUCLEOTIDE SEQUENCE [LARGE SCALE GENOMIC DNA]</scope>
    <source>
        <strain evidence="6 7">DSM 3090</strain>
    </source>
</reference>
<evidence type="ECO:0000313" key="7">
    <source>
        <dbReference type="Proteomes" id="UP000183952"/>
    </source>
</evidence>
<evidence type="ECO:0000256" key="1">
    <source>
        <dbReference type="ARBA" id="ARBA00022618"/>
    </source>
</evidence>
<comment type="subunit">
    <text evidence="5">Homodimer. Interacts with FtsZ.</text>
</comment>
<keyword evidence="7" id="KW-1185">Reference proteome</keyword>
<dbReference type="STRING" id="1121331.SAMN02745248_00647"/>
<dbReference type="InterPro" id="IPR007561">
    <property type="entry name" value="Cell_div_SepF/SepF-rel"/>
</dbReference>
<dbReference type="GO" id="GO:0005737">
    <property type="term" value="C:cytoplasm"/>
    <property type="evidence" value="ECO:0007669"/>
    <property type="project" value="UniProtKB-SubCell"/>
</dbReference>
<organism evidence="6 7">
    <name type="scientific">Hathewaya proteolytica DSM 3090</name>
    <dbReference type="NCBI Taxonomy" id="1121331"/>
    <lineage>
        <taxon>Bacteria</taxon>
        <taxon>Bacillati</taxon>
        <taxon>Bacillota</taxon>
        <taxon>Clostridia</taxon>
        <taxon>Eubacteriales</taxon>
        <taxon>Clostridiaceae</taxon>
        <taxon>Hathewaya</taxon>
    </lineage>
</organism>
<dbReference type="Gene3D" id="3.30.110.150">
    <property type="entry name" value="SepF-like protein"/>
    <property type="match status" value="1"/>
</dbReference>
<comment type="function">
    <text evidence="4 5">Cell division protein that is part of the divisome complex and is recruited early to the Z-ring. Probably stimulates Z-ring formation, perhaps through the cross-linking of FtsZ protofilaments. Its function overlaps with FtsA.</text>
</comment>
<dbReference type="GO" id="GO:0000917">
    <property type="term" value="P:division septum assembly"/>
    <property type="evidence" value="ECO:0007669"/>
    <property type="project" value="UniProtKB-KW"/>
</dbReference>
<dbReference type="OrthoDB" id="9815206at2"/>
<dbReference type="GO" id="GO:0043093">
    <property type="term" value="P:FtsZ-dependent cytokinesis"/>
    <property type="evidence" value="ECO:0007669"/>
    <property type="project" value="UniProtKB-UniRule"/>
</dbReference>
<dbReference type="Pfam" id="PF04472">
    <property type="entry name" value="SepF"/>
    <property type="match status" value="1"/>
</dbReference>
<dbReference type="InterPro" id="IPR038594">
    <property type="entry name" value="SepF-like_sf"/>
</dbReference>